<dbReference type="GO" id="GO:0016055">
    <property type="term" value="P:Wnt signaling pathway"/>
    <property type="evidence" value="ECO:0007669"/>
    <property type="project" value="UniProtKB-KW"/>
</dbReference>
<accession>A0AA39KQJ1</accession>
<keyword evidence="14" id="KW-1185">Reference proteome</keyword>
<keyword evidence="6 12" id="KW-0472">Membrane</keyword>
<keyword evidence="2" id="KW-0808">Transferase</keyword>
<feature type="transmembrane region" description="Helical" evidence="12">
    <location>
        <begin position="301"/>
        <end position="322"/>
    </location>
</feature>
<dbReference type="EC" id="2.3.1.250" evidence="9"/>
<dbReference type="InterPro" id="IPR004299">
    <property type="entry name" value="MBOAT_fam"/>
</dbReference>
<dbReference type="Pfam" id="PF03062">
    <property type="entry name" value="MBOAT"/>
    <property type="match status" value="1"/>
</dbReference>
<evidence type="ECO:0000256" key="12">
    <source>
        <dbReference type="SAM" id="Phobius"/>
    </source>
</evidence>
<keyword evidence="7" id="KW-0012">Acyltransferase</keyword>
<feature type="transmembrane region" description="Helical" evidence="12">
    <location>
        <begin position="223"/>
        <end position="245"/>
    </location>
</feature>
<evidence type="ECO:0000256" key="5">
    <source>
        <dbReference type="ARBA" id="ARBA00022989"/>
    </source>
</evidence>
<proteinExistence type="inferred from homology"/>
<organism evidence="13 14">
    <name type="scientific">Microctonus aethiopoides</name>
    <dbReference type="NCBI Taxonomy" id="144406"/>
    <lineage>
        <taxon>Eukaryota</taxon>
        <taxon>Metazoa</taxon>
        <taxon>Ecdysozoa</taxon>
        <taxon>Arthropoda</taxon>
        <taxon>Hexapoda</taxon>
        <taxon>Insecta</taxon>
        <taxon>Pterygota</taxon>
        <taxon>Neoptera</taxon>
        <taxon>Endopterygota</taxon>
        <taxon>Hymenoptera</taxon>
        <taxon>Apocrita</taxon>
        <taxon>Ichneumonoidea</taxon>
        <taxon>Braconidae</taxon>
        <taxon>Euphorinae</taxon>
        <taxon>Microctonus</taxon>
    </lineage>
</organism>
<evidence type="ECO:0000313" key="14">
    <source>
        <dbReference type="Proteomes" id="UP001168990"/>
    </source>
</evidence>
<dbReference type="AlphaFoldDB" id="A0AA39KQJ1"/>
<dbReference type="PANTHER" id="PTHR13906:SF12">
    <property type="entry name" value="PROTEIN-SERINE O-PALMITOLEOYLTRANSFERASE PORCUPINE"/>
    <property type="match status" value="1"/>
</dbReference>
<feature type="transmembrane region" description="Helical" evidence="12">
    <location>
        <begin position="342"/>
        <end position="364"/>
    </location>
</feature>
<keyword evidence="4 12" id="KW-0812">Transmembrane</keyword>
<evidence type="ECO:0000256" key="1">
    <source>
        <dbReference type="ARBA" id="ARBA00004141"/>
    </source>
</evidence>
<reference evidence="13" key="2">
    <citation type="submission" date="2023-03" db="EMBL/GenBank/DDBJ databases">
        <authorList>
            <person name="Inwood S.N."/>
            <person name="Skelly J.G."/>
            <person name="Guhlin J."/>
            <person name="Harrop T.W.R."/>
            <person name="Goldson S.G."/>
            <person name="Dearden P.K."/>
        </authorList>
    </citation>
    <scope>NUCLEOTIDE SEQUENCE</scope>
    <source>
        <strain evidence="13">Irish</strain>
        <tissue evidence="13">Whole body</tissue>
    </source>
</reference>
<feature type="transmembrane region" description="Helical" evidence="12">
    <location>
        <begin position="131"/>
        <end position="148"/>
    </location>
</feature>
<evidence type="ECO:0000256" key="2">
    <source>
        <dbReference type="ARBA" id="ARBA00022679"/>
    </source>
</evidence>
<feature type="transmembrane region" description="Helical" evidence="12">
    <location>
        <begin position="265"/>
        <end position="289"/>
    </location>
</feature>
<comment type="catalytic activity">
    <reaction evidence="11">
        <text>[Wnt protein]-L-serine + (9Z)-hexadecenoyl-CoA = [Wnt protein]-O-(9Z)-hexadecenoyl-L-serine + CoA</text>
        <dbReference type="Rhea" id="RHEA:45336"/>
        <dbReference type="Rhea" id="RHEA-COMP:11170"/>
        <dbReference type="Rhea" id="RHEA-COMP:11171"/>
        <dbReference type="ChEBI" id="CHEBI:29999"/>
        <dbReference type="ChEBI" id="CHEBI:57287"/>
        <dbReference type="ChEBI" id="CHEBI:61540"/>
        <dbReference type="ChEBI" id="CHEBI:85189"/>
        <dbReference type="EC" id="2.3.1.250"/>
    </reaction>
</comment>
<dbReference type="GO" id="GO:0061355">
    <property type="term" value="P:Wnt protein secretion"/>
    <property type="evidence" value="ECO:0007669"/>
    <property type="project" value="TreeGrafter"/>
</dbReference>
<sequence>MFDADIDDMAFYDDDDDHISDCVDCDKQNFEYDFDYDEIQVESLKEIIKNCLIPSVFDTTKYLIPLFIVSLSFNFITQFVKLPQKYFHILSILLGMFILHYYVPESLYLIEIYAVLSYICLCLPRQYQKGIEMFVLSLLIILYCEYTMEPAAWHKIRSVIMIAAMKAVSVSLDKSDDLPDVWQYIGYMFSPVTCLFGPWIPFTNYTSVEQNKNQWTPWFIVSALKNLLISLIFLSVSNCWTRWLIPLSTGKWLSAYKDALSFRSSHYFISYMSSTILLLGGFSSSVSTIVRPIDIELPRSLVQVVVSWNIPMHTWLKLYIFRPATRHVGKFGAVTLTYLTSALLHGLNFQLAAVLLSLGLYTYVEFQLRFILANAFDACIGAKQCSPDKCHHKKNSRHYGVILTNIVFSILSVFHLAYLGLMFDISELQETGYSYRHTIDKWSQLGFASHWIAFTTYLIYFLIK</sequence>
<dbReference type="InterPro" id="IPR049941">
    <property type="entry name" value="LPLAT_7/PORCN-like"/>
</dbReference>
<evidence type="ECO:0000256" key="8">
    <source>
        <dbReference type="ARBA" id="ARBA00038269"/>
    </source>
</evidence>
<feature type="transmembrane region" description="Helical" evidence="12">
    <location>
        <begin position="181"/>
        <end position="202"/>
    </location>
</feature>
<reference evidence="13" key="1">
    <citation type="journal article" date="2023" name="bioRxiv">
        <title>Scaffold-level genome assemblies of two parasitoid biocontrol wasps reveal the parthenogenesis mechanism and an associated novel virus.</title>
        <authorList>
            <person name="Inwood S."/>
            <person name="Skelly J."/>
            <person name="Guhlin J."/>
            <person name="Harrop T."/>
            <person name="Goldson S."/>
            <person name="Dearden P."/>
        </authorList>
    </citation>
    <scope>NUCLEOTIDE SEQUENCE</scope>
    <source>
        <strain evidence="13">Irish</strain>
        <tissue evidence="13">Whole body</tissue>
    </source>
</reference>
<dbReference type="GO" id="GO:1990698">
    <property type="term" value="F:palmitoleoyltransferase activity"/>
    <property type="evidence" value="ECO:0007669"/>
    <property type="project" value="UniProtKB-EC"/>
</dbReference>
<evidence type="ECO:0000256" key="7">
    <source>
        <dbReference type="ARBA" id="ARBA00023315"/>
    </source>
</evidence>
<dbReference type="GO" id="GO:0005783">
    <property type="term" value="C:endoplasmic reticulum"/>
    <property type="evidence" value="ECO:0007669"/>
    <property type="project" value="TreeGrafter"/>
</dbReference>
<evidence type="ECO:0000256" key="9">
    <source>
        <dbReference type="ARBA" id="ARBA00038867"/>
    </source>
</evidence>
<evidence type="ECO:0000256" key="3">
    <source>
        <dbReference type="ARBA" id="ARBA00022687"/>
    </source>
</evidence>
<feature type="transmembrane region" description="Helical" evidence="12">
    <location>
        <begin position="86"/>
        <end position="102"/>
    </location>
</feature>
<comment type="subcellular location">
    <subcellularLocation>
        <location evidence="1">Membrane</location>
        <topology evidence="1">Multi-pass membrane protein</topology>
    </subcellularLocation>
</comment>
<evidence type="ECO:0000256" key="10">
    <source>
        <dbReference type="ARBA" id="ARBA00040371"/>
    </source>
</evidence>
<dbReference type="GO" id="GO:0016020">
    <property type="term" value="C:membrane"/>
    <property type="evidence" value="ECO:0007669"/>
    <property type="project" value="UniProtKB-SubCell"/>
</dbReference>
<evidence type="ECO:0000313" key="13">
    <source>
        <dbReference type="EMBL" id="KAK0170170.1"/>
    </source>
</evidence>
<comment type="similarity">
    <text evidence="8">Belongs to the membrane-bound acyltransferase family. Porcupine subfamily.</text>
</comment>
<keyword evidence="3" id="KW-0879">Wnt signaling pathway</keyword>
<dbReference type="EMBL" id="JAQQBS010000004">
    <property type="protein sequence ID" value="KAK0170170.1"/>
    <property type="molecule type" value="Genomic_DNA"/>
</dbReference>
<feature type="transmembrane region" description="Helical" evidence="12">
    <location>
        <begin position="62"/>
        <end position="79"/>
    </location>
</feature>
<feature type="transmembrane region" description="Helical" evidence="12">
    <location>
        <begin position="442"/>
        <end position="463"/>
    </location>
</feature>
<evidence type="ECO:0000256" key="11">
    <source>
        <dbReference type="ARBA" id="ARBA00047978"/>
    </source>
</evidence>
<keyword evidence="5 12" id="KW-1133">Transmembrane helix</keyword>
<dbReference type="Proteomes" id="UP001168990">
    <property type="component" value="Unassembled WGS sequence"/>
</dbReference>
<dbReference type="PANTHER" id="PTHR13906">
    <property type="entry name" value="PORCUPINE"/>
    <property type="match status" value="1"/>
</dbReference>
<evidence type="ECO:0000256" key="4">
    <source>
        <dbReference type="ARBA" id="ARBA00022692"/>
    </source>
</evidence>
<evidence type="ECO:0000256" key="6">
    <source>
        <dbReference type="ARBA" id="ARBA00023136"/>
    </source>
</evidence>
<gene>
    <name evidence="13" type="ORF">PV328_010764</name>
</gene>
<dbReference type="GO" id="GO:0017147">
    <property type="term" value="F:Wnt-protein binding"/>
    <property type="evidence" value="ECO:0007669"/>
    <property type="project" value="TreeGrafter"/>
</dbReference>
<dbReference type="GO" id="GO:0030258">
    <property type="term" value="P:lipid modification"/>
    <property type="evidence" value="ECO:0007669"/>
    <property type="project" value="TreeGrafter"/>
</dbReference>
<name>A0AA39KQJ1_9HYME</name>
<comment type="caution">
    <text evidence="13">The sequence shown here is derived from an EMBL/GenBank/DDBJ whole genome shotgun (WGS) entry which is preliminary data.</text>
</comment>
<feature type="transmembrane region" description="Helical" evidence="12">
    <location>
        <begin position="108"/>
        <end position="124"/>
    </location>
</feature>
<feature type="transmembrane region" description="Helical" evidence="12">
    <location>
        <begin position="399"/>
        <end position="422"/>
    </location>
</feature>
<protein>
    <recommendedName>
        <fullName evidence="10">Protein-serine O-palmitoleoyltransferase porcupine</fullName>
        <ecNumber evidence="9">2.3.1.250</ecNumber>
    </recommendedName>
</protein>